<gene>
    <name evidence="1" type="ORF">HCI99_03795</name>
    <name evidence="2" type="ORF">HCI99_04840</name>
</gene>
<dbReference type="Proteomes" id="UP000533953">
    <property type="component" value="Unassembled WGS sequence"/>
</dbReference>
<dbReference type="EMBL" id="JAASTX010000004">
    <property type="protein sequence ID" value="MBC1490940.1"/>
    <property type="molecule type" value="Genomic_DNA"/>
</dbReference>
<dbReference type="EMBL" id="JAASTX010000004">
    <property type="protein sequence ID" value="MBC1491145.1"/>
    <property type="molecule type" value="Genomic_DNA"/>
</dbReference>
<evidence type="ECO:0000313" key="1">
    <source>
        <dbReference type="EMBL" id="MBC1490940.1"/>
    </source>
</evidence>
<name>A0A7X0XBI3_9LIST</name>
<evidence type="ECO:0000313" key="2">
    <source>
        <dbReference type="EMBL" id="MBC1491145.1"/>
    </source>
</evidence>
<accession>A0A7X0XBI3</accession>
<proteinExistence type="predicted"/>
<comment type="caution">
    <text evidence="2">The sequence shown here is derived from an EMBL/GenBank/DDBJ whole genome shotgun (WGS) entry which is preliminary data.</text>
</comment>
<dbReference type="AlphaFoldDB" id="A0A7X0XBI3"/>
<protein>
    <submittedName>
        <fullName evidence="2">Uncharacterized protein</fullName>
    </submittedName>
</protein>
<evidence type="ECO:0000313" key="3">
    <source>
        <dbReference type="Proteomes" id="UP000533953"/>
    </source>
</evidence>
<reference evidence="2 3" key="1">
    <citation type="submission" date="2020-03" db="EMBL/GenBank/DDBJ databases">
        <title>Soil Listeria distribution.</title>
        <authorList>
            <person name="Liao J."/>
            <person name="Wiedmann M."/>
        </authorList>
    </citation>
    <scope>NUCLEOTIDE SEQUENCE [LARGE SCALE GENOMIC DNA]</scope>
    <source>
        <strain evidence="2 3">FSL L7-1547</strain>
    </source>
</reference>
<sequence length="50" mass="5605">MSNIVAELVESGMSDYWILKNIGMDADELLHLKQVSSIASLFKDSEFNKS</sequence>
<organism evidence="2 3">
    <name type="scientific">Listeria booriae</name>
    <dbReference type="NCBI Taxonomy" id="1552123"/>
    <lineage>
        <taxon>Bacteria</taxon>
        <taxon>Bacillati</taxon>
        <taxon>Bacillota</taxon>
        <taxon>Bacilli</taxon>
        <taxon>Bacillales</taxon>
        <taxon>Listeriaceae</taxon>
        <taxon>Listeria</taxon>
    </lineage>
</organism>
<dbReference type="RefSeq" id="WP_185416810.1">
    <property type="nucleotide sequence ID" value="NZ_JAARQU010000004.1"/>
</dbReference>